<proteinExistence type="predicted"/>
<dbReference type="AlphaFoldDB" id="G2Y7F8"/>
<dbReference type="HOGENOM" id="CLU_1524920_0_0_1"/>
<dbReference type="Proteomes" id="UP000008177">
    <property type="component" value="Unplaced contigs"/>
</dbReference>
<name>G2Y7F8_BOTF4</name>
<dbReference type="OrthoDB" id="3545306at2759"/>
<gene>
    <name evidence="1" type="ORF">BofuT4_P109440.1</name>
</gene>
<dbReference type="EMBL" id="FQ790293">
    <property type="protein sequence ID" value="CCD48560.1"/>
    <property type="molecule type" value="Genomic_DNA"/>
</dbReference>
<accession>G2Y7F8</accession>
<evidence type="ECO:0000313" key="2">
    <source>
        <dbReference type="Proteomes" id="UP000008177"/>
    </source>
</evidence>
<organism evidence="1 2">
    <name type="scientific">Botryotinia fuckeliana (strain T4)</name>
    <name type="common">Noble rot fungus</name>
    <name type="synonym">Botrytis cinerea</name>
    <dbReference type="NCBI Taxonomy" id="999810"/>
    <lineage>
        <taxon>Eukaryota</taxon>
        <taxon>Fungi</taxon>
        <taxon>Dikarya</taxon>
        <taxon>Ascomycota</taxon>
        <taxon>Pezizomycotina</taxon>
        <taxon>Leotiomycetes</taxon>
        <taxon>Helotiales</taxon>
        <taxon>Sclerotiniaceae</taxon>
        <taxon>Botrytis</taxon>
    </lineage>
</organism>
<protein>
    <submittedName>
        <fullName evidence="1">Uncharacterized protein</fullName>
    </submittedName>
</protein>
<sequence>MNGDIWHESTKGRIESTQIYSANSQALPSNYRQRNAGTPTTTIFGPLVHPNYASAADCFLELVAHYFEFIDLNEVMQTDIEILRIKHRVLFEKTISLRWKPDNNQVHIGGFIGCRNSKSLEKIEITCTKWEDTIERSLSLSLSRTNHLIHDNKLEAGPRTEQKQQYNKEQNGYFLY</sequence>
<evidence type="ECO:0000313" key="1">
    <source>
        <dbReference type="EMBL" id="CCD48560.1"/>
    </source>
</evidence>
<dbReference type="InParanoid" id="G2Y7F8"/>
<reference evidence="2" key="1">
    <citation type="journal article" date="2011" name="PLoS Genet.">
        <title>Genomic analysis of the necrotrophic fungal pathogens Sclerotinia sclerotiorum and Botrytis cinerea.</title>
        <authorList>
            <person name="Amselem J."/>
            <person name="Cuomo C.A."/>
            <person name="van Kan J.A."/>
            <person name="Viaud M."/>
            <person name="Benito E.P."/>
            <person name="Couloux A."/>
            <person name="Coutinho P.M."/>
            <person name="de Vries R.P."/>
            <person name="Dyer P.S."/>
            <person name="Fillinger S."/>
            <person name="Fournier E."/>
            <person name="Gout L."/>
            <person name="Hahn M."/>
            <person name="Kohn L."/>
            <person name="Lapalu N."/>
            <person name="Plummer K.M."/>
            <person name="Pradier J.M."/>
            <person name="Quevillon E."/>
            <person name="Sharon A."/>
            <person name="Simon A."/>
            <person name="ten Have A."/>
            <person name="Tudzynski B."/>
            <person name="Tudzynski P."/>
            <person name="Wincker P."/>
            <person name="Andrew M."/>
            <person name="Anthouard V."/>
            <person name="Beever R.E."/>
            <person name="Beffa R."/>
            <person name="Benoit I."/>
            <person name="Bouzid O."/>
            <person name="Brault B."/>
            <person name="Chen Z."/>
            <person name="Choquer M."/>
            <person name="Collemare J."/>
            <person name="Cotton P."/>
            <person name="Danchin E.G."/>
            <person name="Da Silva C."/>
            <person name="Gautier A."/>
            <person name="Giraud C."/>
            <person name="Giraud T."/>
            <person name="Gonzalez C."/>
            <person name="Grossetete S."/>
            <person name="Guldener U."/>
            <person name="Henrissat B."/>
            <person name="Howlett B.J."/>
            <person name="Kodira C."/>
            <person name="Kretschmer M."/>
            <person name="Lappartient A."/>
            <person name="Leroch M."/>
            <person name="Levis C."/>
            <person name="Mauceli E."/>
            <person name="Neuveglise C."/>
            <person name="Oeser B."/>
            <person name="Pearson M."/>
            <person name="Poulain J."/>
            <person name="Poussereau N."/>
            <person name="Quesneville H."/>
            <person name="Rascle C."/>
            <person name="Schumacher J."/>
            <person name="Segurens B."/>
            <person name="Sexton A."/>
            <person name="Silva E."/>
            <person name="Sirven C."/>
            <person name="Soanes D.M."/>
            <person name="Talbot N.J."/>
            <person name="Templeton M."/>
            <person name="Yandava C."/>
            <person name="Yarden O."/>
            <person name="Zeng Q."/>
            <person name="Rollins J.A."/>
            <person name="Lebrun M.H."/>
            <person name="Dickman M."/>
        </authorList>
    </citation>
    <scope>NUCLEOTIDE SEQUENCE [LARGE SCALE GENOMIC DNA]</scope>
    <source>
        <strain evidence="2">T4</strain>
    </source>
</reference>